<dbReference type="Pfam" id="PF00201">
    <property type="entry name" value="UDPGT"/>
    <property type="match status" value="1"/>
</dbReference>
<dbReference type="SUPFAM" id="SSF53756">
    <property type="entry name" value="UDP-Glycosyltransferase/glycogen phosphorylase"/>
    <property type="match status" value="1"/>
</dbReference>
<keyword evidence="5" id="KW-1185">Reference proteome</keyword>
<dbReference type="CDD" id="cd03784">
    <property type="entry name" value="GT1_Gtf-like"/>
    <property type="match status" value="1"/>
</dbReference>
<evidence type="ECO:0000256" key="2">
    <source>
        <dbReference type="ARBA" id="ARBA00022676"/>
    </source>
</evidence>
<dbReference type="FunFam" id="3.40.50.2000:FF:000120">
    <property type="entry name" value="UDP-glycosyltransferase 76C1"/>
    <property type="match status" value="1"/>
</dbReference>
<sequence>MGKQKQQSRRLVLVPCPYQGHINPMLQLGTVLHSRGFSITIAHTIFNSPDPQNHPDFSFLPMPDGLSADRGLIYVDLVANSKVINENCKESFQQFLEQLLQNETRGETISCVISDELMFFAEDVAINLKLPSIILRTTSAATSFARSGLIRLKAEGLLHSHDSLSNELVPELNPLRFKDLPFTLTSSQDKFLVIVSKVYGNRASSAIIWNTTNGLEQSALEQIQQQSQVPIFAIGPLHMMAPSNSSSLIKEDRSCLTWLDKQPHRSVIYVSSLGSIASLSEKEVTETAWGLANSKQAFLWVIRPGSVHGSDWIELLPKGFHDAVGDKGCIVRWAPQKEVLAHPAVGGFWSHCGWNSTLESIAEGVPMICKPCFSDQRVNARYVSYVWRVGLELEELKREEIERAVRRLILHDEGKEMREGAKELKQKIEASAREGGSSYDSLNELVNFIMSF</sequence>
<keyword evidence="2" id="KW-0328">Glycosyltransferase</keyword>
<proteinExistence type="inferred from homology"/>
<dbReference type="FunFam" id="3.40.50.2000:FF:000040">
    <property type="entry name" value="UDP-glycosyltransferase 76C1"/>
    <property type="match status" value="1"/>
</dbReference>
<evidence type="ECO:0000256" key="1">
    <source>
        <dbReference type="ARBA" id="ARBA00009995"/>
    </source>
</evidence>
<dbReference type="Gene3D" id="3.40.50.2000">
    <property type="entry name" value="Glycogen Phosphorylase B"/>
    <property type="match status" value="2"/>
</dbReference>
<dbReference type="InterPro" id="IPR002213">
    <property type="entry name" value="UDP_glucos_trans"/>
</dbReference>
<evidence type="ECO:0000313" key="5">
    <source>
        <dbReference type="Proteomes" id="UP001187192"/>
    </source>
</evidence>
<accession>A0AA87Z2I7</accession>
<organism evidence="4 5">
    <name type="scientific">Ficus carica</name>
    <name type="common">Common fig</name>
    <dbReference type="NCBI Taxonomy" id="3494"/>
    <lineage>
        <taxon>Eukaryota</taxon>
        <taxon>Viridiplantae</taxon>
        <taxon>Streptophyta</taxon>
        <taxon>Embryophyta</taxon>
        <taxon>Tracheophyta</taxon>
        <taxon>Spermatophyta</taxon>
        <taxon>Magnoliopsida</taxon>
        <taxon>eudicotyledons</taxon>
        <taxon>Gunneridae</taxon>
        <taxon>Pentapetalae</taxon>
        <taxon>rosids</taxon>
        <taxon>fabids</taxon>
        <taxon>Rosales</taxon>
        <taxon>Moraceae</taxon>
        <taxon>Ficeae</taxon>
        <taxon>Ficus</taxon>
    </lineage>
</organism>
<comment type="similarity">
    <text evidence="1">Belongs to the UDP-glycosyltransferase family.</text>
</comment>
<evidence type="ECO:0000313" key="4">
    <source>
        <dbReference type="EMBL" id="GMN23975.1"/>
    </source>
</evidence>
<dbReference type="PANTHER" id="PTHR11926:SF1494">
    <property type="entry name" value="FLAVONOL 3-O-GLUCOSYLTRANSFERASE UGT76E12-RELATED"/>
    <property type="match status" value="1"/>
</dbReference>
<keyword evidence="3" id="KW-0808">Transferase</keyword>
<dbReference type="AlphaFoldDB" id="A0AA87Z2I7"/>
<name>A0AA87Z2I7_FICCA</name>
<dbReference type="GO" id="GO:0080043">
    <property type="term" value="F:quercetin 3-O-glucosyltransferase activity"/>
    <property type="evidence" value="ECO:0007669"/>
    <property type="project" value="TreeGrafter"/>
</dbReference>
<reference evidence="4" key="1">
    <citation type="submission" date="2023-07" db="EMBL/GenBank/DDBJ databases">
        <title>draft genome sequence of fig (Ficus carica).</title>
        <authorList>
            <person name="Takahashi T."/>
            <person name="Nishimura K."/>
        </authorList>
    </citation>
    <scope>NUCLEOTIDE SEQUENCE</scope>
</reference>
<dbReference type="GO" id="GO:0080044">
    <property type="term" value="F:quercetin 7-O-glucosyltransferase activity"/>
    <property type="evidence" value="ECO:0007669"/>
    <property type="project" value="TreeGrafter"/>
</dbReference>
<evidence type="ECO:0000256" key="3">
    <source>
        <dbReference type="ARBA" id="ARBA00022679"/>
    </source>
</evidence>
<dbReference type="EMBL" id="BTGU01000001">
    <property type="protein sequence ID" value="GMN23975.1"/>
    <property type="molecule type" value="Genomic_DNA"/>
</dbReference>
<comment type="caution">
    <text evidence="4">The sequence shown here is derived from an EMBL/GenBank/DDBJ whole genome shotgun (WGS) entry which is preliminary data.</text>
</comment>
<gene>
    <name evidence="4" type="ORF">TIFTF001_000357</name>
</gene>
<dbReference type="Proteomes" id="UP001187192">
    <property type="component" value="Unassembled WGS sequence"/>
</dbReference>
<dbReference type="PANTHER" id="PTHR11926">
    <property type="entry name" value="GLUCOSYL/GLUCURONOSYL TRANSFERASES"/>
    <property type="match status" value="1"/>
</dbReference>
<protein>
    <submittedName>
        <fullName evidence="4">Uncharacterized protein</fullName>
    </submittedName>
</protein>